<comment type="similarity">
    <text evidence="2">Belongs to the SPSB family.</text>
</comment>
<dbReference type="InterPro" id="IPR036036">
    <property type="entry name" value="SOCS_box-like_dom_sf"/>
</dbReference>
<dbReference type="GO" id="GO:0043161">
    <property type="term" value="P:proteasome-mediated ubiquitin-dependent protein catabolic process"/>
    <property type="evidence" value="ECO:0007669"/>
    <property type="project" value="TreeGrafter"/>
</dbReference>
<gene>
    <name evidence="7" type="ORF">GBAR_LOCUS14332</name>
</gene>
<evidence type="ECO:0000256" key="4">
    <source>
        <dbReference type="SAM" id="MobiDB-lite"/>
    </source>
</evidence>
<name>A0AA35S9P0_GEOBA</name>
<dbReference type="InterPro" id="IPR001496">
    <property type="entry name" value="SOCS_box"/>
</dbReference>
<feature type="region of interest" description="Disordered" evidence="4">
    <location>
        <begin position="1"/>
        <end position="21"/>
    </location>
</feature>
<evidence type="ECO:0000256" key="2">
    <source>
        <dbReference type="ARBA" id="ARBA00010910"/>
    </source>
</evidence>
<protein>
    <submittedName>
        <fullName evidence="7">SPRY domain-containing SOCS box protein 3</fullName>
    </submittedName>
</protein>
<dbReference type="Pfam" id="PF07525">
    <property type="entry name" value="SOCS_box"/>
    <property type="match status" value="1"/>
</dbReference>
<evidence type="ECO:0000313" key="8">
    <source>
        <dbReference type="Proteomes" id="UP001174909"/>
    </source>
</evidence>
<feature type="domain" description="B30.2/SPRY" evidence="5">
    <location>
        <begin position="1"/>
        <end position="198"/>
    </location>
</feature>
<accession>A0AA35S9P0</accession>
<dbReference type="Gene3D" id="2.60.120.920">
    <property type="match status" value="1"/>
</dbReference>
<dbReference type="PROSITE" id="PS50188">
    <property type="entry name" value="B302_SPRY"/>
    <property type="match status" value="1"/>
</dbReference>
<feature type="domain" description="SOCS box" evidence="6">
    <location>
        <begin position="191"/>
        <end position="237"/>
    </location>
</feature>
<dbReference type="InterPro" id="IPR003877">
    <property type="entry name" value="SPRY_dom"/>
</dbReference>
<dbReference type="InterPro" id="IPR043136">
    <property type="entry name" value="B30.2/SPRY_sf"/>
</dbReference>
<dbReference type="InterPro" id="IPR001870">
    <property type="entry name" value="B30.2/SPRY"/>
</dbReference>
<dbReference type="PANTHER" id="PTHR12245">
    <property type="entry name" value="SPRY DOMAIN CONTAINING SOCS BOX PROTEIN"/>
    <property type="match status" value="1"/>
</dbReference>
<evidence type="ECO:0000313" key="7">
    <source>
        <dbReference type="EMBL" id="CAI8024676.1"/>
    </source>
</evidence>
<evidence type="ECO:0000256" key="1">
    <source>
        <dbReference type="ARBA" id="ARBA00004496"/>
    </source>
</evidence>
<reference evidence="7" key="1">
    <citation type="submission" date="2023-03" db="EMBL/GenBank/DDBJ databases">
        <authorList>
            <person name="Steffen K."/>
            <person name="Cardenas P."/>
        </authorList>
    </citation>
    <scope>NUCLEOTIDE SEQUENCE</scope>
</reference>
<feature type="compositionally biased region" description="Acidic residues" evidence="4">
    <location>
        <begin position="7"/>
        <end position="16"/>
    </location>
</feature>
<keyword evidence="3" id="KW-0963">Cytoplasm</keyword>
<dbReference type="GO" id="GO:0005737">
    <property type="term" value="C:cytoplasm"/>
    <property type="evidence" value="ECO:0007669"/>
    <property type="project" value="UniProtKB-SubCell"/>
</dbReference>
<organism evidence="7 8">
    <name type="scientific">Geodia barretti</name>
    <name type="common">Barrett's horny sponge</name>
    <dbReference type="NCBI Taxonomy" id="519541"/>
    <lineage>
        <taxon>Eukaryota</taxon>
        <taxon>Metazoa</taxon>
        <taxon>Porifera</taxon>
        <taxon>Demospongiae</taxon>
        <taxon>Heteroscleromorpha</taxon>
        <taxon>Tetractinellida</taxon>
        <taxon>Astrophorina</taxon>
        <taxon>Geodiidae</taxon>
        <taxon>Geodia</taxon>
    </lineage>
</organism>
<dbReference type="Proteomes" id="UP001174909">
    <property type="component" value="Unassembled WGS sequence"/>
</dbReference>
<dbReference type="AlphaFoldDB" id="A0AA35S9P0"/>
<evidence type="ECO:0000259" key="5">
    <source>
        <dbReference type="PROSITE" id="PS50188"/>
    </source>
</evidence>
<dbReference type="InterPro" id="IPR050672">
    <property type="entry name" value="FBXO45-Fsn/SPSB_families"/>
</dbReference>
<evidence type="ECO:0000256" key="3">
    <source>
        <dbReference type="ARBA" id="ARBA00022490"/>
    </source>
</evidence>
<dbReference type="SMART" id="SM00449">
    <property type="entry name" value="SPRY"/>
    <property type="match status" value="1"/>
</dbReference>
<dbReference type="PROSITE" id="PS50225">
    <property type="entry name" value="SOCS"/>
    <property type="match status" value="1"/>
</dbReference>
<proteinExistence type="inferred from homology"/>
<dbReference type="EMBL" id="CASHTH010002090">
    <property type="protein sequence ID" value="CAI8024676.1"/>
    <property type="molecule type" value="Genomic_DNA"/>
</dbReference>
<dbReference type="Gene3D" id="1.10.750.20">
    <property type="entry name" value="SOCS box"/>
    <property type="match status" value="1"/>
</dbReference>
<dbReference type="SUPFAM" id="SSF158235">
    <property type="entry name" value="SOCS box-like"/>
    <property type="match status" value="1"/>
</dbReference>
<evidence type="ECO:0000259" key="6">
    <source>
        <dbReference type="PROSITE" id="PS50225"/>
    </source>
</evidence>
<keyword evidence="8" id="KW-1185">Reference proteome</keyword>
<sequence length="246" mass="27745">MALAINGDEEDSEEEQGQAGKCEWQWSNSSHIRGVLLHQNRTKVTFHPNGSWGCAAIRGVKPLLPNMEHFFEVVMEGPFYGQARMVGIGTKHVILQSHNYDFYPLLGKDDNSWALNYNGEKYHAGQKEKYVNIPLEKLKQLHVGVYYDGLHGTLCFEINGERYGVAYNNIYPDLELYPMLCASSAGTIMTLTQSHSTVVSLKAVCRGAIRMAVKEEDIRHLPLPNHLKNYLAFRSNTLGSRESKKS</sequence>
<dbReference type="GO" id="GO:0035556">
    <property type="term" value="P:intracellular signal transduction"/>
    <property type="evidence" value="ECO:0007669"/>
    <property type="project" value="InterPro"/>
</dbReference>
<dbReference type="SMART" id="SM00969">
    <property type="entry name" value="SOCS_box"/>
    <property type="match status" value="1"/>
</dbReference>
<dbReference type="InterPro" id="IPR013320">
    <property type="entry name" value="ConA-like_dom_sf"/>
</dbReference>
<dbReference type="GO" id="GO:0019005">
    <property type="term" value="C:SCF ubiquitin ligase complex"/>
    <property type="evidence" value="ECO:0007669"/>
    <property type="project" value="TreeGrafter"/>
</dbReference>
<dbReference type="SUPFAM" id="SSF49899">
    <property type="entry name" value="Concanavalin A-like lectins/glucanases"/>
    <property type="match status" value="1"/>
</dbReference>
<comment type="subcellular location">
    <subcellularLocation>
        <location evidence="1">Cytoplasm</location>
    </subcellularLocation>
</comment>
<dbReference type="PANTHER" id="PTHR12245:SF5">
    <property type="entry name" value="SPRY DOMAIN-CONTAINING SOCS BOX PROTEIN 3"/>
    <property type="match status" value="1"/>
</dbReference>
<comment type="caution">
    <text evidence="7">The sequence shown here is derived from an EMBL/GenBank/DDBJ whole genome shotgun (WGS) entry which is preliminary data.</text>
</comment>
<dbReference type="Pfam" id="PF00622">
    <property type="entry name" value="SPRY"/>
    <property type="match status" value="1"/>
</dbReference>